<dbReference type="InterPro" id="IPR017968">
    <property type="entry name" value="Acylphosphatase_CS"/>
</dbReference>
<comment type="similarity">
    <text evidence="1 6">Belongs to the acylphosphatase family.</text>
</comment>
<proteinExistence type="inferred from homology"/>
<dbReference type="Proteomes" id="UP000234560">
    <property type="component" value="Chromosome"/>
</dbReference>
<protein>
    <recommendedName>
        <fullName evidence="3 5">acylphosphatase</fullName>
        <ecNumber evidence="2 5">3.6.1.7</ecNumber>
    </recommendedName>
</protein>
<dbReference type="NCBIfam" id="NF010997">
    <property type="entry name" value="PRK14422.1"/>
    <property type="match status" value="1"/>
</dbReference>
<dbReference type="PROSITE" id="PS51160">
    <property type="entry name" value="ACYLPHOSPHATASE_3"/>
    <property type="match status" value="1"/>
</dbReference>
<dbReference type="EMBL" id="CP136958">
    <property type="protein sequence ID" value="WOT03041.1"/>
    <property type="molecule type" value="Genomic_DNA"/>
</dbReference>
<name>A0AAF0YUG0_9CORY</name>
<dbReference type="InterPro" id="IPR020456">
    <property type="entry name" value="Acylphosphatase"/>
</dbReference>
<dbReference type="AlphaFoldDB" id="A0AAF0YUG0"/>
<reference evidence="8" key="2">
    <citation type="submission" date="2023-10" db="EMBL/GenBank/DDBJ databases">
        <authorList>
            <person name="Choi B."/>
        </authorList>
    </citation>
    <scope>NUCLEOTIDE SEQUENCE</scope>
    <source>
        <strain evidence="8">UMB0763</strain>
    </source>
</reference>
<evidence type="ECO:0000256" key="1">
    <source>
        <dbReference type="ARBA" id="ARBA00005614"/>
    </source>
</evidence>
<dbReference type="GO" id="GO:0003998">
    <property type="term" value="F:acylphosphatase activity"/>
    <property type="evidence" value="ECO:0007669"/>
    <property type="project" value="UniProtKB-EC"/>
</dbReference>
<evidence type="ECO:0000259" key="7">
    <source>
        <dbReference type="PROSITE" id="PS51160"/>
    </source>
</evidence>
<gene>
    <name evidence="8" type="ORF">CYJ47_04525</name>
</gene>
<evidence type="ECO:0000256" key="4">
    <source>
        <dbReference type="ARBA" id="ARBA00047645"/>
    </source>
</evidence>
<evidence type="ECO:0000313" key="9">
    <source>
        <dbReference type="Proteomes" id="UP000234560"/>
    </source>
</evidence>
<dbReference type="KEGG" id="cpyr:CYJ47_04525"/>
<feature type="active site" evidence="5">
    <location>
        <position position="38"/>
    </location>
</feature>
<evidence type="ECO:0000256" key="6">
    <source>
        <dbReference type="RuleBase" id="RU004168"/>
    </source>
</evidence>
<organism evidence="8 9">
    <name type="scientific">Corynebacterium pyruviciproducens</name>
    <dbReference type="NCBI Taxonomy" id="598660"/>
    <lineage>
        <taxon>Bacteria</taxon>
        <taxon>Bacillati</taxon>
        <taxon>Actinomycetota</taxon>
        <taxon>Actinomycetes</taxon>
        <taxon>Mycobacteriales</taxon>
        <taxon>Corynebacteriaceae</taxon>
        <taxon>Corynebacterium</taxon>
    </lineage>
</organism>
<evidence type="ECO:0000256" key="5">
    <source>
        <dbReference type="PROSITE-ProRule" id="PRU00520"/>
    </source>
</evidence>
<dbReference type="RefSeq" id="WP_180805457.1">
    <property type="nucleotide sequence ID" value="NZ_CAMIHY010000056.1"/>
</dbReference>
<dbReference type="PROSITE" id="PS00150">
    <property type="entry name" value="ACYLPHOSPHATASE_1"/>
    <property type="match status" value="1"/>
</dbReference>
<dbReference type="InterPro" id="IPR001792">
    <property type="entry name" value="Acylphosphatase-like_dom"/>
</dbReference>
<dbReference type="PANTHER" id="PTHR47268">
    <property type="entry name" value="ACYLPHOSPHATASE"/>
    <property type="match status" value="1"/>
</dbReference>
<dbReference type="EC" id="3.6.1.7" evidence="2 5"/>
<feature type="active site" evidence="5">
    <location>
        <position position="20"/>
    </location>
</feature>
<feature type="domain" description="Acylphosphatase-like" evidence="7">
    <location>
        <begin position="5"/>
        <end position="94"/>
    </location>
</feature>
<reference evidence="8" key="1">
    <citation type="submission" date="2017-12" db="EMBL/GenBank/DDBJ databases">
        <authorList>
            <person name="Thomas-White K."/>
            <person name="Wolfe A.J."/>
        </authorList>
    </citation>
    <scope>NUCLEOTIDE SEQUENCE</scope>
    <source>
        <strain evidence="8">UMB0763</strain>
    </source>
</reference>
<evidence type="ECO:0000256" key="2">
    <source>
        <dbReference type="ARBA" id="ARBA00012150"/>
    </source>
</evidence>
<evidence type="ECO:0000313" key="8">
    <source>
        <dbReference type="EMBL" id="WOT03041.1"/>
    </source>
</evidence>
<comment type="catalytic activity">
    <reaction evidence="4 5">
        <text>an acyl phosphate + H2O = a carboxylate + phosphate + H(+)</text>
        <dbReference type="Rhea" id="RHEA:14965"/>
        <dbReference type="ChEBI" id="CHEBI:15377"/>
        <dbReference type="ChEBI" id="CHEBI:15378"/>
        <dbReference type="ChEBI" id="CHEBI:29067"/>
        <dbReference type="ChEBI" id="CHEBI:43474"/>
        <dbReference type="ChEBI" id="CHEBI:59918"/>
        <dbReference type="EC" id="3.6.1.7"/>
    </reaction>
</comment>
<dbReference type="InterPro" id="IPR036046">
    <property type="entry name" value="Acylphosphatase-like_dom_sf"/>
</dbReference>
<accession>A0AAF0YUG0</accession>
<dbReference type="PANTHER" id="PTHR47268:SF4">
    <property type="entry name" value="ACYLPHOSPHATASE"/>
    <property type="match status" value="1"/>
</dbReference>
<keyword evidence="5 8" id="KW-0378">Hydrolase</keyword>
<dbReference type="Pfam" id="PF00708">
    <property type="entry name" value="Acylphosphatase"/>
    <property type="match status" value="1"/>
</dbReference>
<dbReference type="SUPFAM" id="SSF54975">
    <property type="entry name" value="Acylphosphatase/BLUF domain-like"/>
    <property type="match status" value="1"/>
</dbReference>
<sequence length="94" mass="10739">MSDVQLLAFVHGRVQGVGFRWWVKSQALELKLAGEARNKWDGRVEIVAEGGRSQCEELLSRLRESPSTHRRPGRVDAVVEQWKTPRGFEGFYEA</sequence>
<evidence type="ECO:0000256" key="3">
    <source>
        <dbReference type="ARBA" id="ARBA00015991"/>
    </source>
</evidence>
<dbReference type="Gene3D" id="3.30.70.100">
    <property type="match status" value="1"/>
</dbReference>